<gene>
    <name evidence="1" type="primary">LOC107800977</name>
</gene>
<accession>A0A1S4AT39</accession>
<organism evidence="1">
    <name type="scientific">Nicotiana tabacum</name>
    <name type="common">Common tobacco</name>
    <dbReference type="NCBI Taxonomy" id="4097"/>
    <lineage>
        <taxon>Eukaryota</taxon>
        <taxon>Viridiplantae</taxon>
        <taxon>Streptophyta</taxon>
        <taxon>Embryophyta</taxon>
        <taxon>Tracheophyta</taxon>
        <taxon>Spermatophyta</taxon>
        <taxon>Magnoliopsida</taxon>
        <taxon>eudicotyledons</taxon>
        <taxon>Gunneridae</taxon>
        <taxon>Pentapetalae</taxon>
        <taxon>asterids</taxon>
        <taxon>lamiids</taxon>
        <taxon>Solanales</taxon>
        <taxon>Solanaceae</taxon>
        <taxon>Nicotianoideae</taxon>
        <taxon>Nicotianeae</taxon>
        <taxon>Nicotiana</taxon>
    </lineage>
</organism>
<reference evidence="1" key="1">
    <citation type="submission" date="2025-08" db="UniProtKB">
        <authorList>
            <consortium name="RefSeq"/>
        </authorList>
    </citation>
    <scope>IDENTIFICATION</scope>
</reference>
<dbReference type="AlphaFoldDB" id="A0A1S4AT39"/>
<dbReference type="KEGG" id="nta:107800977"/>
<dbReference type="PaxDb" id="4097-A0A1S4AT39"/>
<sequence>MSAQRQEWLSIWIDGQLICPLKKQKVKYCWKGKETYATTHFKSIHGITKEEHEWSETCHLYFTGFRPNIKRNQKAMFDRMETFCPKSEISMYLCSLQREFDNITRFN</sequence>
<protein>
    <submittedName>
        <fullName evidence="1">Uncharacterized protein isoform X1</fullName>
    </submittedName>
</protein>
<proteinExistence type="predicted"/>
<name>A0A1S4AT39_TOBAC</name>
<dbReference type="RefSeq" id="XP_016479730.1">
    <property type="nucleotide sequence ID" value="XM_016624244.1"/>
</dbReference>
<evidence type="ECO:0000313" key="1">
    <source>
        <dbReference type="RefSeq" id="XP_016479730.1"/>
    </source>
</evidence>